<name>A0A2M9YFV2_9LEPT</name>
<comment type="caution">
    <text evidence="6">The sequence shown here is derived from an EMBL/GenBank/DDBJ whole genome shotgun (WGS) entry which is preliminary data.</text>
</comment>
<organism evidence="6 7">
    <name type="scientific">Leptospira saintgironsiae</name>
    <dbReference type="NCBI Taxonomy" id="2023183"/>
    <lineage>
        <taxon>Bacteria</taxon>
        <taxon>Pseudomonadati</taxon>
        <taxon>Spirochaetota</taxon>
        <taxon>Spirochaetia</taxon>
        <taxon>Leptospirales</taxon>
        <taxon>Leptospiraceae</taxon>
        <taxon>Leptospira</taxon>
    </lineage>
</organism>
<dbReference type="Gene3D" id="3.90.180.10">
    <property type="entry name" value="Medium-chain alcohol dehydrogenases, catalytic domain"/>
    <property type="match status" value="1"/>
</dbReference>
<sequence length="514" mass="57181">MIEVRFTAYEYNSNDSFSDSVYEMKGSEESGWQILRNSSPYLELGKGYRLLKTELCGICSTDLDRRFLPFPLPQIIGHEVVASDYLTGQKYVLEINDTVVSRGEEADPFCQVGIPTHSPTRMVLGIDRLPGGFGPYILAPKGNLIETKQLEDMEAVLLEPFAASLHGVEVSLGRVGADLKKVGADLKKIAVLGPRRLGSLVIAALDLYRKRNKLNYEIVSLIRHQNLADLSLRMGADQVLYFSKLGEGDIKEGLLFEKNVGAPTSASWPDYKHSFDLVFDTTGSISGLETSIYLTRKEIHRKTTNGQASLGIAHLTELVVDEISVTNLRSDFLNLVWGIEVSLPAWVFISSSVSLIKEEKELLDDLEKKDKIRIFTGSIEEGTRFLGSKEFGGVLPRFDFAIIDSSSELDLVIRPDKKEEKSLVRPRGSILISKSAEHESNLFLDWITGGGILSTSRCGDFVRTRELLISEPGFLKSVSENLISKEFDSRSIPEAYTNARKPENIKVVVRHKAS</sequence>
<accession>A0A2M9YFV2</accession>
<dbReference type="PANTHER" id="PTHR43350">
    <property type="entry name" value="NAD-DEPENDENT ALCOHOL DEHYDROGENASE"/>
    <property type="match status" value="1"/>
</dbReference>
<comment type="cofactor">
    <cofactor evidence="1">
        <name>Zn(2+)</name>
        <dbReference type="ChEBI" id="CHEBI:29105"/>
    </cofactor>
</comment>
<keyword evidence="3" id="KW-0479">Metal-binding</keyword>
<evidence type="ECO:0000256" key="4">
    <source>
        <dbReference type="ARBA" id="ARBA00022833"/>
    </source>
</evidence>
<evidence type="ECO:0000256" key="3">
    <source>
        <dbReference type="ARBA" id="ARBA00022723"/>
    </source>
</evidence>
<dbReference type="RefSeq" id="WP_100708529.1">
    <property type="nucleotide sequence ID" value="NZ_NPDR01000001.1"/>
</dbReference>
<dbReference type="AlphaFoldDB" id="A0A2M9YFV2"/>
<evidence type="ECO:0000256" key="2">
    <source>
        <dbReference type="ARBA" id="ARBA00008072"/>
    </source>
</evidence>
<dbReference type="Proteomes" id="UP000231926">
    <property type="component" value="Unassembled WGS sequence"/>
</dbReference>
<evidence type="ECO:0000256" key="1">
    <source>
        <dbReference type="ARBA" id="ARBA00001947"/>
    </source>
</evidence>
<dbReference type="Gene3D" id="3.40.50.720">
    <property type="entry name" value="NAD(P)-binding Rossmann-like Domain"/>
    <property type="match status" value="1"/>
</dbReference>
<gene>
    <name evidence="6" type="ORF">CH362_01165</name>
</gene>
<protein>
    <submittedName>
        <fullName evidence="6">Zinc-binding alcohol dehydrogenase</fullName>
    </submittedName>
</protein>
<dbReference type="SUPFAM" id="SSF50129">
    <property type="entry name" value="GroES-like"/>
    <property type="match status" value="1"/>
</dbReference>
<comment type="similarity">
    <text evidence="2">Belongs to the zinc-containing alcohol dehydrogenase family.</text>
</comment>
<reference evidence="6 7" key="1">
    <citation type="submission" date="2017-07" db="EMBL/GenBank/DDBJ databases">
        <title>Leptospira spp. isolated from tropical soils.</title>
        <authorList>
            <person name="Thibeaux R."/>
            <person name="Iraola G."/>
            <person name="Ferres I."/>
            <person name="Bierque E."/>
            <person name="Girault D."/>
            <person name="Soupe-Gilbert M.-E."/>
            <person name="Picardeau M."/>
            <person name="Goarant C."/>
        </authorList>
    </citation>
    <scope>NUCLEOTIDE SEQUENCE [LARGE SCALE GENOMIC DNA]</scope>
    <source>
        <strain evidence="6 7">FH4-C-A2</strain>
    </source>
</reference>
<dbReference type="OrthoDB" id="334894at2"/>
<dbReference type="EMBL" id="NPDR01000001">
    <property type="protein sequence ID" value="PJZ50418.1"/>
    <property type="molecule type" value="Genomic_DNA"/>
</dbReference>
<evidence type="ECO:0000256" key="5">
    <source>
        <dbReference type="ARBA" id="ARBA00023002"/>
    </source>
</evidence>
<evidence type="ECO:0000313" key="7">
    <source>
        <dbReference type="Proteomes" id="UP000231926"/>
    </source>
</evidence>
<keyword evidence="4" id="KW-0862">Zinc</keyword>
<keyword evidence="7" id="KW-1185">Reference proteome</keyword>
<dbReference type="GO" id="GO:0016491">
    <property type="term" value="F:oxidoreductase activity"/>
    <property type="evidence" value="ECO:0007669"/>
    <property type="project" value="UniProtKB-KW"/>
</dbReference>
<keyword evidence="5" id="KW-0560">Oxidoreductase</keyword>
<evidence type="ECO:0000313" key="6">
    <source>
        <dbReference type="EMBL" id="PJZ50418.1"/>
    </source>
</evidence>
<dbReference type="InterPro" id="IPR011032">
    <property type="entry name" value="GroES-like_sf"/>
</dbReference>
<proteinExistence type="inferred from homology"/>
<dbReference type="GO" id="GO:0046872">
    <property type="term" value="F:metal ion binding"/>
    <property type="evidence" value="ECO:0007669"/>
    <property type="project" value="UniProtKB-KW"/>
</dbReference>
<dbReference type="PANTHER" id="PTHR43350:SF19">
    <property type="entry name" value="D-GULOSIDE 3-DEHYDROGENASE"/>
    <property type="match status" value="1"/>
</dbReference>